<dbReference type="EC" id="3.4.23.36" evidence="9"/>
<feature type="transmembrane region" description="Helical" evidence="9">
    <location>
        <begin position="126"/>
        <end position="145"/>
    </location>
</feature>
<evidence type="ECO:0000313" key="13">
    <source>
        <dbReference type="Proteomes" id="UP000263486"/>
    </source>
</evidence>
<evidence type="ECO:0000256" key="6">
    <source>
        <dbReference type="ARBA" id="ARBA00022801"/>
    </source>
</evidence>
<dbReference type="RefSeq" id="WP_114641148.1">
    <property type="nucleotide sequence ID" value="NZ_JAACIO010000002.1"/>
</dbReference>
<feature type="transmembrane region" description="Helical" evidence="9">
    <location>
        <begin position="57"/>
        <end position="76"/>
    </location>
</feature>
<sequence length="156" mass="17855">MRLIILIIVLLGIDQWTKELVAGSMSEGDTIGILNDFFHITYVKNHGVAFGMFQGEIKTISIVAIIAILGIIYFMIKQLKPHEVISKYAYAFILAGAIGNMIDRIYRGFVIDFADFRGIWKFVFNMADVWINIGVFLLVLEVIILEKRKKQIKKRN</sequence>
<dbReference type="PANTHER" id="PTHR33695">
    <property type="entry name" value="LIPOPROTEIN SIGNAL PEPTIDASE"/>
    <property type="match status" value="1"/>
</dbReference>
<evidence type="ECO:0000256" key="7">
    <source>
        <dbReference type="ARBA" id="ARBA00022989"/>
    </source>
</evidence>
<evidence type="ECO:0000256" key="3">
    <source>
        <dbReference type="ARBA" id="ARBA00022670"/>
    </source>
</evidence>
<protein>
    <recommendedName>
        <fullName evidence="9">Lipoprotein signal peptidase</fullName>
        <ecNumber evidence="9">3.4.23.36</ecNumber>
    </recommendedName>
    <alternativeName>
        <fullName evidence="9">Prolipoprotein signal peptidase</fullName>
    </alternativeName>
    <alternativeName>
        <fullName evidence="9">Signal peptidase II</fullName>
        <shortName evidence="9">SPase II</shortName>
    </alternativeName>
</protein>
<accession>A0ABX9KKZ9</accession>
<evidence type="ECO:0000256" key="10">
    <source>
        <dbReference type="RuleBase" id="RU000594"/>
    </source>
</evidence>
<feature type="active site" evidence="9">
    <location>
        <position position="128"/>
    </location>
</feature>
<dbReference type="HAMAP" id="MF_00161">
    <property type="entry name" value="LspA"/>
    <property type="match status" value="1"/>
</dbReference>
<dbReference type="Pfam" id="PF01252">
    <property type="entry name" value="Peptidase_A8"/>
    <property type="match status" value="1"/>
</dbReference>
<comment type="function">
    <text evidence="9 10">This protein specifically catalyzes the removal of signal peptides from prolipoproteins.</text>
</comment>
<reference evidence="12 13" key="1">
    <citation type="submission" date="2018-08" db="EMBL/GenBank/DDBJ databases">
        <title>Draft genome sequence of Psychrilyobacter sp. strain SD5 isolated from Black Sea water.</title>
        <authorList>
            <person name="Yadav S."/>
            <person name="Villanueva L."/>
            <person name="Damste J.S.S."/>
        </authorList>
    </citation>
    <scope>NUCLEOTIDE SEQUENCE [LARGE SCALE GENOMIC DNA]</scope>
    <source>
        <strain evidence="12 13">SD5</strain>
    </source>
</reference>
<evidence type="ECO:0000313" key="12">
    <source>
        <dbReference type="EMBL" id="REI42916.1"/>
    </source>
</evidence>
<feature type="active site" evidence="9">
    <location>
        <position position="112"/>
    </location>
</feature>
<keyword evidence="6 9" id="KW-0378">Hydrolase</keyword>
<evidence type="ECO:0000256" key="9">
    <source>
        <dbReference type="HAMAP-Rule" id="MF_00161"/>
    </source>
</evidence>
<dbReference type="PANTHER" id="PTHR33695:SF1">
    <property type="entry name" value="LIPOPROTEIN SIGNAL PEPTIDASE"/>
    <property type="match status" value="1"/>
</dbReference>
<evidence type="ECO:0000256" key="8">
    <source>
        <dbReference type="ARBA" id="ARBA00023136"/>
    </source>
</evidence>
<evidence type="ECO:0000256" key="2">
    <source>
        <dbReference type="ARBA" id="ARBA00022475"/>
    </source>
</evidence>
<keyword evidence="8 9" id="KW-0472">Membrane</keyword>
<gene>
    <name evidence="9 12" type="primary">lspA</name>
    <name evidence="12" type="ORF">DYH56_01850</name>
</gene>
<comment type="pathway">
    <text evidence="9">Protein modification; lipoprotein biosynthesis (signal peptide cleavage).</text>
</comment>
<evidence type="ECO:0000256" key="5">
    <source>
        <dbReference type="ARBA" id="ARBA00022750"/>
    </source>
</evidence>
<comment type="catalytic activity">
    <reaction evidence="9 10">
        <text>Release of signal peptides from bacterial membrane prolipoproteins. Hydrolyzes -Xaa-Yaa-Zaa-|-(S,diacylglyceryl)Cys-, in which Xaa is hydrophobic (preferably Leu), and Yaa (Ala or Ser) and Zaa (Gly or Ala) have small, neutral side chains.</text>
        <dbReference type="EC" id="3.4.23.36"/>
    </reaction>
</comment>
<keyword evidence="4 9" id="KW-0812">Transmembrane</keyword>
<keyword evidence="13" id="KW-1185">Reference proteome</keyword>
<keyword evidence="2 9" id="KW-1003">Cell membrane</keyword>
<evidence type="ECO:0000256" key="11">
    <source>
        <dbReference type="RuleBase" id="RU004181"/>
    </source>
</evidence>
<comment type="caution">
    <text evidence="12">The sequence shown here is derived from an EMBL/GenBank/DDBJ whole genome shotgun (WGS) entry which is preliminary data.</text>
</comment>
<dbReference type="EMBL" id="QUAJ01000002">
    <property type="protein sequence ID" value="REI42916.1"/>
    <property type="molecule type" value="Genomic_DNA"/>
</dbReference>
<dbReference type="Proteomes" id="UP000263486">
    <property type="component" value="Unassembled WGS sequence"/>
</dbReference>
<evidence type="ECO:0000256" key="1">
    <source>
        <dbReference type="ARBA" id="ARBA00006139"/>
    </source>
</evidence>
<keyword evidence="3 9" id="KW-0645">Protease</keyword>
<organism evidence="12 13">
    <name type="scientific">Psychrilyobacter piezotolerans</name>
    <dbReference type="NCBI Taxonomy" id="2293438"/>
    <lineage>
        <taxon>Bacteria</taxon>
        <taxon>Fusobacteriati</taxon>
        <taxon>Fusobacteriota</taxon>
        <taxon>Fusobacteriia</taxon>
        <taxon>Fusobacteriales</taxon>
        <taxon>Fusobacteriaceae</taxon>
        <taxon>Psychrilyobacter</taxon>
    </lineage>
</organism>
<dbReference type="InterPro" id="IPR001872">
    <property type="entry name" value="Peptidase_A8"/>
</dbReference>
<dbReference type="GO" id="GO:0004190">
    <property type="term" value="F:aspartic-type endopeptidase activity"/>
    <property type="evidence" value="ECO:0007669"/>
    <property type="project" value="UniProtKB-EC"/>
</dbReference>
<comment type="similarity">
    <text evidence="1 9 11">Belongs to the peptidase A8 family.</text>
</comment>
<dbReference type="PRINTS" id="PR00781">
    <property type="entry name" value="LIPOSIGPTASE"/>
</dbReference>
<dbReference type="PROSITE" id="PS00855">
    <property type="entry name" value="SPASE_II"/>
    <property type="match status" value="1"/>
</dbReference>
<feature type="transmembrane region" description="Helical" evidence="9">
    <location>
        <begin position="88"/>
        <end position="106"/>
    </location>
</feature>
<keyword evidence="7 9" id="KW-1133">Transmembrane helix</keyword>
<evidence type="ECO:0000256" key="4">
    <source>
        <dbReference type="ARBA" id="ARBA00022692"/>
    </source>
</evidence>
<dbReference type="NCBIfam" id="TIGR00077">
    <property type="entry name" value="lspA"/>
    <property type="match status" value="1"/>
</dbReference>
<comment type="caution">
    <text evidence="9">Lacks conserved residue(s) required for the propagation of feature annotation.</text>
</comment>
<comment type="subcellular location">
    <subcellularLocation>
        <location evidence="9">Cell membrane</location>
        <topology evidence="9">Multi-pass membrane protein</topology>
    </subcellularLocation>
</comment>
<name>A0ABX9KKZ9_9FUSO</name>
<keyword evidence="5 9" id="KW-0064">Aspartyl protease</keyword>
<proteinExistence type="inferred from homology"/>